<dbReference type="eggNOG" id="ENOG5031HD5">
    <property type="taxonomic scope" value="Bacteria"/>
</dbReference>
<keyword evidence="1" id="KW-0812">Transmembrane</keyword>
<protein>
    <submittedName>
        <fullName evidence="2">Uncharacterized protein</fullName>
    </submittedName>
</protein>
<dbReference type="OrthoDB" id="3267822at2"/>
<dbReference type="AlphaFoldDB" id="N6WCH2"/>
<reference evidence="2 3" key="1">
    <citation type="submission" date="2013-03" db="EMBL/GenBank/DDBJ databases">
        <title>Reference genome for the Human Microbiome Project.</title>
        <authorList>
            <person name="Aqrawi P."/>
            <person name="Ayvaz T."/>
            <person name="Bess C."/>
            <person name="Blankenburg K."/>
            <person name="Coyle M."/>
            <person name="Deng J."/>
            <person name="Forbes L."/>
            <person name="Fowler G."/>
            <person name="Francisco L."/>
            <person name="Fu Q."/>
            <person name="Gibbs R."/>
            <person name="Gross S."/>
            <person name="Gubbala S."/>
            <person name="Hale W."/>
            <person name="Hemphill L."/>
            <person name="Highlander S."/>
            <person name="Hirani K."/>
            <person name="Jackson L."/>
            <person name="Jakkamsetti A."/>
            <person name="Javaid M."/>
            <person name="Jayaseelan J.C."/>
            <person name="Jiang H."/>
            <person name="Joshi V."/>
            <person name="Korchina V."/>
            <person name="Kovar C."/>
            <person name="Lara F."/>
            <person name="Lee S."/>
            <person name="Liu Y."/>
            <person name="Mata R."/>
            <person name="Mathew T."/>
            <person name="Munidasa M."/>
            <person name="Muzny D."/>
            <person name="Nazareth L."/>
            <person name="Ngo R."/>
            <person name="Nguyen L."/>
            <person name="Nguyen N."/>
            <person name="Okwuonu G."/>
            <person name="Ongeri F."/>
            <person name="Palculict T."/>
            <person name="Patil S."/>
            <person name="Petrosino J."/>
            <person name="Pham C."/>
            <person name="Pham P."/>
            <person name="Pu L.-L."/>
            <person name="Qin X."/>
            <person name="Qu J."/>
            <person name="Reid J."/>
            <person name="Ross M."/>
            <person name="Ruth R."/>
            <person name="Saada N."/>
            <person name="San Lucas F."/>
            <person name="Santibanez J."/>
            <person name="Shang Y."/>
            <person name="Simmons D."/>
            <person name="Song X.-Z."/>
            <person name="Tang L.-Y."/>
            <person name="Thornton R."/>
            <person name="Warren J."/>
            <person name="Weissenberger G."/>
            <person name="Wilczek-Boney K."/>
            <person name="Worley K."/>
            <person name="Youmans B."/>
            <person name="Zhang J."/>
            <person name="Zhang L."/>
            <person name="Zhao Z."/>
            <person name="Zhou C."/>
            <person name="Zhu D."/>
            <person name="Zhu Y."/>
        </authorList>
    </citation>
    <scope>NUCLEOTIDE SEQUENCE [LARGE SCALE GENOMIC DNA]</scope>
    <source>
        <strain evidence="2 3">F0333</strain>
    </source>
</reference>
<comment type="caution">
    <text evidence="2">The sequence shown here is derived from an EMBL/GenBank/DDBJ whole genome shotgun (WGS) entry which is preliminary data.</text>
</comment>
<evidence type="ECO:0000313" key="2">
    <source>
        <dbReference type="EMBL" id="ENO17934.1"/>
    </source>
</evidence>
<dbReference type="EMBL" id="AQHZ01000022">
    <property type="protein sequence ID" value="ENO17934.1"/>
    <property type="molecule type" value="Genomic_DNA"/>
</dbReference>
<feature type="transmembrane region" description="Helical" evidence="1">
    <location>
        <begin position="6"/>
        <end position="23"/>
    </location>
</feature>
<keyword evidence="1" id="KW-1133">Transmembrane helix</keyword>
<evidence type="ECO:0000256" key="1">
    <source>
        <dbReference type="SAM" id="Phobius"/>
    </source>
</evidence>
<gene>
    <name evidence="2" type="ORF">HMPREF9004_1338</name>
</gene>
<sequence length="63" mass="7464">MEIIAWVVIVLIGIVGLGIWWHFSLRRRIDARMHEAQPEERQALMDIQRDIDRGKAARQGFFF</sequence>
<accession>N6WCH2</accession>
<dbReference type="Proteomes" id="UP000013015">
    <property type="component" value="Unassembled WGS sequence"/>
</dbReference>
<dbReference type="RefSeq" id="WP_005963578.1">
    <property type="nucleotide sequence ID" value="NZ_CP040505.1"/>
</dbReference>
<organism evidence="2 3">
    <name type="scientific">Schaalia cardiffensis F0333</name>
    <dbReference type="NCBI Taxonomy" id="888050"/>
    <lineage>
        <taxon>Bacteria</taxon>
        <taxon>Bacillati</taxon>
        <taxon>Actinomycetota</taxon>
        <taxon>Actinomycetes</taxon>
        <taxon>Actinomycetales</taxon>
        <taxon>Actinomycetaceae</taxon>
        <taxon>Schaalia</taxon>
    </lineage>
</organism>
<keyword evidence="1" id="KW-0472">Membrane</keyword>
<dbReference type="PATRIC" id="fig|888050.3.peg.1276"/>
<name>N6WCH2_9ACTO</name>
<dbReference type="STRING" id="888050.HMPREF9004_1338"/>
<evidence type="ECO:0000313" key="3">
    <source>
        <dbReference type="Proteomes" id="UP000013015"/>
    </source>
</evidence>
<dbReference type="HOGENOM" id="CLU_2875619_0_0_11"/>
<keyword evidence="3" id="KW-1185">Reference proteome</keyword>
<proteinExistence type="predicted"/>